<dbReference type="HOGENOM" id="CLU_194595_0_0_5"/>
<evidence type="ECO:0000313" key="1">
    <source>
        <dbReference type="EMBL" id="AIC26285.1"/>
    </source>
</evidence>
<evidence type="ECO:0000313" key="2">
    <source>
        <dbReference type="Proteomes" id="UP000027180"/>
    </source>
</evidence>
<dbReference type="EMBL" id="CP006986">
    <property type="protein sequence ID" value="AIC26285.1"/>
    <property type="molecule type" value="Genomic_DNA"/>
</dbReference>
<sequence length="59" mass="6729">MFKIGQALPPEARKRLSKTFWESSQNVLALLYDQRLAASRRGIGTFTRRSSVAGKRWSC</sequence>
<protein>
    <submittedName>
        <fullName evidence="1">Uncharacterized protein</fullName>
    </submittedName>
</protein>
<accession>A0A060I2Z7</accession>
<organism evidence="1 2">
    <name type="scientific">Rhizobium etli bv. mimosae str. IE4771</name>
    <dbReference type="NCBI Taxonomy" id="1432050"/>
    <lineage>
        <taxon>Bacteria</taxon>
        <taxon>Pseudomonadati</taxon>
        <taxon>Pseudomonadota</taxon>
        <taxon>Alphaproteobacteria</taxon>
        <taxon>Hyphomicrobiales</taxon>
        <taxon>Rhizobiaceae</taxon>
        <taxon>Rhizobium/Agrobacterium group</taxon>
        <taxon>Rhizobium</taxon>
    </lineage>
</organism>
<dbReference type="AlphaFoldDB" id="A0A060I2Z7"/>
<gene>
    <name evidence="1" type="ORF">IE4771_CH01134</name>
</gene>
<name>A0A060I2Z7_RHIET</name>
<dbReference type="Proteomes" id="UP000027180">
    <property type="component" value="Chromosome"/>
</dbReference>
<reference evidence="1 2" key="1">
    <citation type="submission" date="2013-12" db="EMBL/GenBank/DDBJ databases">
        <title>Complete genome sequence of Rhizobium etli bv. mimosae IE4771.</title>
        <authorList>
            <person name="Bustos P."/>
            <person name="Santamaria R.I."/>
            <person name="Lozano L."/>
            <person name="Ormeno-Orrillo E."/>
            <person name="Rogel M.A."/>
            <person name="Romero D."/>
            <person name="Cevallos M.A."/>
            <person name="Martinez-Romero E."/>
            <person name="Gonzalez V."/>
        </authorList>
    </citation>
    <scope>NUCLEOTIDE SEQUENCE [LARGE SCALE GENOMIC DNA]</scope>
    <source>
        <strain evidence="1 2">IE4771</strain>
    </source>
</reference>
<proteinExistence type="predicted"/>
<dbReference type="KEGG" id="rei:IE4771_CH01134"/>